<keyword evidence="8 10" id="KW-0460">Magnesium</keyword>
<dbReference type="HAMAP" id="MF_00185">
    <property type="entry name" value="IPP_trans"/>
    <property type="match status" value="1"/>
</dbReference>
<evidence type="ECO:0000256" key="9">
    <source>
        <dbReference type="ARBA" id="ARBA00049563"/>
    </source>
</evidence>
<evidence type="ECO:0000256" key="12">
    <source>
        <dbReference type="RuleBase" id="RU003784"/>
    </source>
</evidence>
<dbReference type="PATRIC" id="fig|1226633.4.peg.1920"/>
<comment type="similarity">
    <text evidence="3 10 13">Belongs to the IPP transferase family.</text>
</comment>
<dbReference type="GO" id="GO:0005524">
    <property type="term" value="F:ATP binding"/>
    <property type="evidence" value="ECO:0007669"/>
    <property type="project" value="UniProtKB-UniRule"/>
</dbReference>
<dbReference type="PANTHER" id="PTHR11088">
    <property type="entry name" value="TRNA DIMETHYLALLYLTRANSFERASE"/>
    <property type="match status" value="1"/>
</dbReference>
<feature type="binding site" evidence="10">
    <location>
        <begin position="12"/>
        <end position="17"/>
    </location>
    <ligand>
        <name>substrate</name>
    </ligand>
</feature>
<protein>
    <recommendedName>
        <fullName evidence="10">tRNA dimethylallyltransferase</fullName>
        <ecNumber evidence="10">2.5.1.75</ecNumber>
    </recommendedName>
    <alternativeName>
        <fullName evidence="10">Dimethylallyl diphosphate:tRNA dimethylallyltransferase</fullName>
        <shortName evidence="10">DMAPP:tRNA dimethylallyltransferase</shortName>
        <shortName evidence="10">DMATase</shortName>
    </alternativeName>
    <alternativeName>
        <fullName evidence="10">Isopentenyl-diphosphate:tRNA isopentenyltransferase</fullName>
        <shortName evidence="10">IPP transferase</shortName>
        <shortName evidence="10">IPPT</shortName>
        <shortName evidence="10">IPTase</shortName>
    </alternativeName>
</protein>
<comment type="caution">
    <text evidence="10">Lacks conserved residue(s) required for the propagation of feature annotation.</text>
</comment>
<comment type="function">
    <text evidence="2 10 12">Catalyzes the transfer of a dimethylallyl group onto the adenine at position 37 in tRNAs that read codons beginning with uridine, leading to the formation of N6-(dimethylallyl)adenosine (i(6)A).</text>
</comment>
<evidence type="ECO:0000256" key="4">
    <source>
        <dbReference type="ARBA" id="ARBA00022679"/>
    </source>
</evidence>
<keyword evidence="4 10" id="KW-0808">Transferase</keyword>
<evidence type="ECO:0000256" key="11">
    <source>
        <dbReference type="RuleBase" id="RU003783"/>
    </source>
</evidence>
<dbReference type="Pfam" id="PF01715">
    <property type="entry name" value="IPPT"/>
    <property type="match status" value="1"/>
</dbReference>
<comment type="cofactor">
    <cofactor evidence="1 10">
        <name>Mg(2+)</name>
        <dbReference type="ChEBI" id="CHEBI:18420"/>
    </cofactor>
</comment>
<dbReference type="InterPro" id="IPR039657">
    <property type="entry name" value="Dimethylallyltransferase"/>
</dbReference>
<evidence type="ECO:0000313" key="14">
    <source>
        <dbReference type="EMBL" id="KID48494.1"/>
    </source>
</evidence>
<dbReference type="InterPro" id="IPR018022">
    <property type="entry name" value="IPT"/>
</dbReference>
<dbReference type="OrthoDB" id="9776390at2"/>
<dbReference type="Gene3D" id="3.40.50.300">
    <property type="entry name" value="P-loop containing nucleotide triphosphate hydrolases"/>
    <property type="match status" value="1"/>
</dbReference>
<evidence type="ECO:0000256" key="7">
    <source>
        <dbReference type="ARBA" id="ARBA00022840"/>
    </source>
</evidence>
<keyword evidence="6 10" id="KW-0547">Nucleotide-binding</keyword>
<dbReference type="RefSeq" id="WP_039122313.1">
    <property type="nucleotide sequence ID" value="NZ_AOJP01000002.1"/>
</dbReference>
<organism evidence="14 15">
    <name type="scientific">Fusobacterium necrophorum subsp. funduliforme B35</name>
    <dbReference type="NCBI Taxonomy" id="1226633"/>
    <lineage>
        <taxon>Bacteria</taxon>
        <taxon>Fusobacteriati</taxon>
        <taxon>Fusobacteriota</taxon>
        <taxon>Fusobacteriia</taxon>
        <taxon>Fusobacteriales</taxon>
        <taxon>Fusobacteriaceae</taxon>
        <taxon>Fusobacterium</taxon>
    </lineage>
</organism>
<dbReference type="GO" id="GO:0006400">
    <property type="term" value="P:tRNA modification"/>
    <property type="evidence" value="ECO:0007669"/>
    <property type="project" value="TreeGrafter"/>
</dbReference>
<feature type="site" description="Interaction with substrate tRNA" evidence="10">
    <location>
        <position position="123"/>
    </location>
</feature>
<keyword evidence="5 10" id="KW-0819">tRNA processing</keyword>
<accession>A0A017H837</accession>
<dbReference type="PANTHER" id="PTHR11088:SF60">
    <property type="entry name" value="TRNA DIMETHYLALLYLTRANSFERASE"/>
    <property type="match status" value="1"/>
</dbReference>
<dbReference type="EMBL" id="AUZI01000023">
    <property type="protein sequence ID" value="KID48494.1"/>
    <property type="molecule type" value="Genomic_DNA"/>
</dbReference>
<keyword evidence="7 10" id="KW-0067">ATP-binding</keyword>
<comment type="caution">
    <text evidence="14">The sequence shown here is derived from an EMBL/GenBank/DDBJ whole genome shotgun (WGS) entry which is preliminary data.</text>
</comment>
<feature type="binding site" evidence="10">
    <location>
        <begin position="10"/>
        <end position="17"/>
    </location>
    <ligand>
        <name>ATP</name>
        <dbReference type="ChEBI" id="CHEBI:30616"/>
    </ligand>
</feature>
<feature type="site" description="Interaction with substrate tRNA" evidence="10">
    <location>
        <position position="101"/>
    </location>
</feature>
<evidence type="ECO:0000256" key="5">
    <source>
        <dbReference type="ARBA" id="ARBA00022694"/>
    </source>
</evidence>
<proteinExistence type="inferred from homology"/>
<evidence type="ECO:0000256" key="8">
    <source>
        <dbReference type="ARBA" id="ARBA00022842"/>
    </source>
</evidence>
<dbReference type="Proteomes" id="UP000031184">
    <property type="component" value="Unassembled WGS sequence"/>
</dbReference>
<evidence type="ECO:0000256" key="1">
    <source>
        <dbReference type="ARBA" id="ARBA00001946"/>
    </source>
</evidence>
<evidence type="ECO:0000256" key="2">
    <source>
        <dbReference type="ARBA" id="ARBA00003213"/>
    </source>
</evidence>
<evidence type="ECO:0000256" key="13">
    <source>
        <dbReference type="RuleBase" id="RU003785"/>
    </source>
</evidence>
<dbReference type="Gene3D" id="1.10.20.140">
    <property type="match status" value="1"/>
</dbReference>
<sequence>MERKAIILGGPTGVGKTSLSISLAKEFKADIISADSAQVYRGLDIGTAKIKKEEMEGVTHHLLDVIEPIRKYSVGEFAETVNTLLQEKYRKKENILLVGGTGLYLSAVSDGLSALPSANAELREQFLQRSTEDLYQELLRQDPLSASGIHPNNRVRIERALEVFTLTGKSFAVLSKQNVKRNEYSFYKVALERERGKLYERIDQRVDKMIEEGLEREVRTLYQSYGKALKKLRIIGYAQMIEYLDGVISLPKAIELIKRDSRHYAKRQFTWFKQKKDYIWYNLDEQSEEEILEEIKNFLIKK</sequence>
<dbReference type="SUPFAM" id="SSF52540">
    <property type="entry name" value="P-loop containing nucleoside triphosphate hydrolases"/>
    <property type="match status" value="2"/>
</dbReference>
<comment type="catalytic activity">
    <reaction evidence="9 10 11">
        <text>adenosine(37) in tRNA + dimethylallyl diphosphate = N(6)-dimethylallyladenosine(37) in tRNA + diphosphate</text>
        <dbReference type="Rhea" id="RHEA:26482"/>
        <dbReference type="Rhea" id="RHEA-COMP:10162"/>
        <dbReference type="Rhea" id="RHEA-COMP:10375"/>
        <dbReference type="ChEBI" id="CHEBI:33019"/>
        <dbReference type="ChEBI" id="CHEBI:57623"/>
        <dbReference type="ChEBI" id="CHEBI:74411"/>
        <dbReference type="ChEBI" id="CHEBI:74415"/>
        <dbReference type="EC" id="2.5.1.75"/>
    </reaction>
</comment>
<comment type="subunit">
    <text evidence="10">Monomer.</text>
</comment>
<dbReference type="EC" id="2.5.1.75" evidence="10"/>
<evidence type="ECO:0000256" key="3">
    <source>
        <dbReference type="ARBA" id="ARBA00005842"/>
    </source>
</evidence>
<dbReference type="InterPro" id="IPR027417">
    <property type="entry name" value="P-loop_NTPase"/>
</dbReference>
<name>A0A017H837_9FUSO</name>
<dbReference type="AlphaFoldDB" id="A0A017H837"/>
<feature type="region of interest" description="Interaction with substrate tRNA" evidence="10">
    <location>
        <begin position="35"/>
        <end position="38"/>
    </location>
</feature>
<dbReference type="NCBIfam" id="TIGR00174">
    <property type="entry name" value="miaA"/>
    <property type="match status" value="1"/>
</dbReference>
<dbReference type="GO" id="GO:0052381">
    <property type="term" value="F:tRNA dimethylallyltransferase activity"/>
    <property type="evidence" value="ECO:0007669"/>
    <property type="project" value="UniProtKB-UniRule"/>
</dbReference>
<gene>
    <name evidence="10" type="primary">miaA</name>
    <name evidence="14" type="ORF">C095_09470</name>
</gene>
<evidence type="ECO:0000256" key="6">
    <source>
        <dbReference type="ARBA" id="ARBA00022741"/>
    </source>
</evidence>
<evidence type="ECO:0000256" key="10">
    <source>
        <dbReference type="HAMAP-Rule" id="MF_00185"/>
    </source>
</evidence>
<evidence type="ECO:0000313" key="15">
    <source>
        <dbReference type="Proteomes" id="UP000031184"/>
    </source>
</evidence>
<reference evidence="14 15" key="1">
    <citation type="submission" date="2013-08" db="EMBL/GenBank/DDBJ databases">
        <title>An opportunistic ruminal bacterium that causes liver abscesses in cattle.</title>
        <authorList>
            <person name="Benahmed F.H."/>
            <person name="Rasmussen M."/>
            <person name="Harbottle H."/>
            <person name="Soppet D."/>
            <person name="Nagaraja T.G."/>
            <person name="Davidson M."/>
        </authorList>
    </citation>
    <scope>NUCLEOTIDE SEQUENCE [LARGE SCALE GENOMIC DNA]</scope>
    <source>
        <strain evidence="14 15">B35</strain>
    </source>
</reference>